<dbReference type="Proteomes" id="UP000481288">
    <property type="component" value="Unassembled WGS sequence"/>
</dbReference>
<dbReference type="EMBL" id="QGMG01000101">
    <property type="protein sequence ID" value="TVY57308.1"/>
    <property type="molecule type" value="Genomic_DNA"/>
</dbReference>
<comment type="caution">
    <text evidence="2">The sequence shown here is derived from an EMBL/GenBank/DDBJ whole genome shotgun (WGS) entry which is preliminary data.</text>
</comment>
<dbReference type="Gene3D" id="3.40.50.12780">
    <property type="entry name" value="N-terminal domain of ligase-like"/>
    <property type="match status" value="1"/>
</dbReference>
<dbReference type="PANTHER" id="PTHR42921:SF4">
    <property type="entry name" value="ACETOACETYL-COA SYNTHASE (AFU_ORTHOLOGUE AFUA_8G04770)"/>
    <property type="match status" value="1"/>
</dbReference>
<dbReference type="GO" id="GO:0030729">
    <property type="term" value="F:acetoacetate-CoA ligase activity"/>
    <property type="evidence" value="ECO:0007669"/>
    <property type="project" value="InterPro"/>
</dbReference>
<evidence type="ECO:0000313" key="2">
    <source>
        <dbReference type="EMBL" id="TVY57308.1"/>
    </source>
</evidence>
<dbReference type="PANTHER" id="PTHR42921">
    <property type="entry name" value="ACETOACETYL-COA SYNTHETASE"/>
    <property type="match status" value="1"/>
</dbReference>
<feature type="domain" description="AMP-dependent synthetase/ligase" evidence="1">
    <location>
        <begin position="111"/>
        <end position="492"/>
    </location>
</feature>
<evidence type="ECO:0000313" key="3">
    <source>
        <dbReference type="Proteomes" id="UP000481288"/>
    </source>
</evidence>
<name>A0A7D8Z393_9HELO</name>
<proteinExistence type="predicted"/>
<gene>
    <name evidence="2" type="primary">AACS_1</name>
    <name evidence="2" type="ORF">LCER1_G001367</name>
</gene>
<dbReference type="GO" id="GO:0006629">
    <property type="term" value="P:lipid metabolic process"/>
    <property type="evidence" value="ECO:0007669"/>
    <property type="project" value="InterPro"/>
</dbReference>
<dbReference type="InterPro" id="IPR045851">
    <property type="entry name" value="AMP-bd_C_sf"/>
</dbReference>
<dbReference type="InterPro" id="IPR042099">
    <property type="entry name" value="ANL_N_sf"/>
</dbReference>
<dbReference type="Gene3D" id="3.30.300.30">
    <property type="match status" value="1"/>
</dbReference>
<dbReference type="InterPro" id="IPR005914">
    <property type="entry name" value="Acac_CoA_synth"/>
</dbReference>
<accession>A0A7D8Z393</accession>
<dbReference type="OrthoDB" id="10253869at2759"/>
<dbReference type="AlphaFoldDB" id="A0A7D8Z393"/>
<organism evidence="2 3">
    <name type="scientific">Lachnellula cervina</name>
    <dbReference type="NCBI Taxonomy" id="1316786"/>
    <lineage>
        <taxon>Eukaryota</taxon>
        <taxon>Fungi</taxon>
        <taxon>Dikarya</taxon>
        <taxon>Ascomycota</taxon>
        <taxon>Pezizomycotina</taxon>
        <taxon>Leotiomycetes</taxon>
        <taxon>Helotiales</taxon>
        <taxon>Lachnaceae</taxon>
        <taxon>Lachnellula</taxon>
    </lineage>
</organism>
<reference evidence="2 3" key="1">
    <citation type="submission" date="2018-05" db="EMBL/GenBank/DDBJ databases">
        <title>Whole genome sequencing for identification of molecular markers to develop diagnostic detection tools for the regulated plant pathogen Lachnellula willkommii.</title>
        <authorList>
            <person name="Giroux E."/>
            <person name="Bilodeau G."/>
        </authorList>
    </citation>
    <scope>NUCLEOTIDE SEQUENCE [LARGE SCALE GENOMIC DNA]</scope>
    <source>
        <strain evidence="2 3">CBS 625.97</strain>
    </source>
</reference>
<keyword evidence="3" id="KW-1185">Reference proteome</keyword>
<sequence>MSTTEKKRALWVPRHPEETNAARFVRYVNKRHSIQLKTYHDLHRWSVAADSLQHFWRDAYSFLELAPPGTKQIGNMLESENTNSVPLFPPPRFFPSDTLNIAEFLLRNGKADNVAIHFVREGVAGIEKVTWQELRSRTRVVYDAMVSSGVGVGDVVASVISNSVDAMVICLASLSIGALWSSASCELGPVAVVDRFAQVKPKIVFADDGYVYAGKVTNLDARIRQWAQELGESGGRLSDVVIIPYCSLATDVSKIYKGCSWDSFVGRGKGRELAFEYLPFSHPAFILYSSGTGAALKVKTDMILQHDTREVDVVFQYTTTAWVMWLLNFINISSGASMLLYDGSPFHPKPTTLLELSEEVGALCITDVFSVTIFGTSPRYLSELRSRAIVPREQFDLSKLRLVTSTGAVLSEDVFNWFYETGFPPTAQLVSMSGGTDIAGCFVGGTPLLPVYAGEIQVKALGMAVDILDAARDAVVSVEHLGQAGELVCTKPFPSQPLAFWGTGGPGKYKSSYFERFGPHVWYQGDFIQMEMDTGGLIMLGRSDGVLNPSGVRFGSAEIYAVTETLPEIDDSICVGQKRQGDADERVLLFVKMKQGQSNSSKLETTLKQAIRARYSPRHVPSYIFEIADIPYTINGKKCEINIKQIVSGQKTAVSGTVANPASLKLYERFLHLPADNKPARAPKSKI</sequence>
<dbReference type="SUPFAM" id="SSF56801">
    <property type="entry name" value="Acetyl-CoA synthetase-like"/>
    <property type="match status" value="1"/>
</dbReference>
<evidence type="ECO:0000259" key="1">
    <source>
        <dbReference type="Pfam" id="PF00501"/>
    </source>
</evidence>
<protein>
    <submittedName>
        <fullName evidence="2">Acetoacetyl-CoA synthetase</fullName>
    </submittedName>
</protein>
<dbReference type="Pfam" id="PF00501">
    <property type="entry name" value="AMP-binding"/>
    <property type="match status" value="1"/>
</dbReference>
<dbReference type="InterPro" id="IPR000873">
    <property type="entry name" value="AMP-dep_synth/lig_dom"/>
</dbReference>
<dbReference type="NCBIfam" id="TIGR01217">
    <property type="entry name" value="ac_ac_CoA_syn"/>
    <property type="match status" value="1"/>
</dbReference>